<reference evidence="17 18" key="1">
    <citation type="submission" date="2019-04" db="EMBL/GenBank/DDBJ databases">
        <authorList>
            <consortium name="Wellcome Sanger Institute Data Sharing"/>
        </authorList>
    </citation>
    <scope>NUCLEOTIDE SEQUENCE [LARGE SCALE GENOMIC DNA]</scope>
</reference>
<organism evidence="17 18">
    <name type="scientific">Scleropages formosus</name>
    <name type="common">Asian bonytongue</name>
    <name type="synonym">Osteoglossum formosum</name>
    <dbReference type="NCBI Taxonomy" id="113540"/>
    <lineage>
        <taxon>Eukaryota</taxon>
        <taxon>Metazoa</taxon>
        <taxon>Chordata</taxon>
        <taxon>Craniata</taxon>
        <taxon>Vertebrata</taxon>
        <taxon>Euteleostomi</taxon>
        <taxon>Actinopterygii</taxon>
        <taxon>Neopterygii</taxon>
        <taxon>Teleostei</taxon>
        <taxon>Osteoglossocephala</taxon>
        <taxon>Osteoglossomorpha</taxon>
        <taxon>Osteoglossiformes</taxon>
        <taxon>Osteoglossidae</taxon>
        <taxon>Scleropages</taxon>
    </lineage>
</organism>
<sequence>MLGEQQTLLSKHSRFPFLSAHRGAPKPDMTGCLARVSRYMAPTVYPEVPDGGWGWVVAAAFFFVEVFTYGIIKSFGIFLPDLMEQFGESNSRVSWIISICIFVMTFTAPLASATSSRFGHRPVVLCGGFLVSLGTITTAFTNSVNEMYITMGIVSGLGYCLTFLPTVTILSLYFSRRRSLVTAVASTGESFCMFAFAPAFTAMKEQVGWRYCLLAMGVLQAVIMVCGALLRPIVIKPKPTQDSDVSEISVAPLETTYALENELTRTSITSADSGLQSLSTSCPNLSSEPEMTEEKPPPTEEQVPLRQVEEQPSTPAPKPQLLDFSVLRDGGFICYAMFGLFATLGFFAPQLYIIPLSVSRGVAASRAACMLSIIAVAEVFGRLSVGWAMGLAPVRKLHVLLGCVVLLAVVLAVFPAADGFWALSVCCVLYGFLLGTVASTHIPMLAEDDVVGVERMPSAAGVYVFIQSFAGLAGPPLGGYLVDRTKNYGSAFYSCAVGMGLGALFLGFVLPAKRAACCKSQTGAPGNAREADVTHEDTPVDFMEVDLVPDSPAGVTA</sequence>
<evidence type="ECO:0000256" key="7">
    <source>
        <dbReference type="ARBA" id="ARBA00023136"/>
    </source>
</evidence>
<feature type="region of interest" description="Disordered" evidence="14">
    <location>
        <begin position="273"/>
        <end position="317"/>
    </location>
</feature>
<gene>
    <name evidence="17" type="primary">SLC16A6</name>
</gene>
<keyword evidence="5 15" id="KW-0812">Transmembrane</keyword>
<dbReference type="FunFam" id="1.20.1250.20:FF:000326">
    <property type="entry name" value="Solute carrier family 16 member 6"/>
    <property type="match status" value="1"/>
</dbReference>
<feature type="transmembrane region" description="Helical" evidence="15">
    <location>
        <begin position="332"/>
        <end position="352"/>
    </location>
</feature>
<evidence type="ECO:0000256" key="2">
    <source>
        <dbReference type="ARBA" id="ARBA00022448"/>
    </source>
</evidence>
<dbReference type="AlphaFoldDB" id="A0A8C9UYS8"/>
<evidence type="ECO:0000256" key="12">
    <source>
        <dbReference type="ARBA" id="ARBA00076353"/>
    </source>
</evidence>
<accession>A0A8C9UYS8</accession>
<keyword evidence="18" id="KW-1185">Reference proteome</keyword>
<comment type="catalytic activity">
    <reaction evidence="8">
        <text>taurine(out) = taurine(in)</text>
        <dbReference type="Rhea" id="RHEA:66328"/>
        <dbReference type="ChEBI" id="CHEBI:507393"/>
    </reaction>
    <physiologicalReaction direction="left-to-right" evidence="8">
        <dbReference type="Rhea" id="RHEA:66329"/>
    </physiologicalReaction>
    <physiologicalReaction direction="right-to-left" evidence="8">
        <dbReference type="Rhea" id="RHEA:66330"/>
    </physiologicalReaction>
</comment>
<keyword evidence="4" id="KW-0597">Phosphoprotein</keyword>
<evidence type="ECO:0000259" key="16">
    <source>
        <dbReference type="PROSITE" id="PS50850"/>
    </source>
</evidence>
<keyword evidence="7 15" id="KW-0472">Membrane</keyword>
<dbReference type="PANTHER" id="PTHR11360">
    <property type="entry name" value="MONOCARBOXYLATE TRANSPORTER"/>
    <property type="match status" value="1"/>
</dbReference>
<comment type="function">
    <text evidence="9">Monocarboxylate transporter selective for taurine. May associate with BSG/CD147 or EMB/GP70 ancillary proteins to mediate facilitative efflux or influx of taurine across the plasma membrane. The transport is pH- and sodium-independent. Rather low-affinity, is likely effective for taurine transport in tissues where taurine is present at high concentrations.</text>
</comment>
<evidence type="ECO:0000256" key="14">
    <source>
        <dbReference type="SAM" id="MobiDB-lite"/>
    </source>
</evidence>
<feature type="transmembrane region" description="Helical" evidence="15">
    <location>
        <begin position="180"/>
        <end position="202"/>
    </location>
</feature>
<evidence type="ECO:0000313" key="18">
    <source>
        <dbReference type="Proteomes" id="UP000694397"/>
    </source>
</evidence>
<dbReference type="Gene3D" id="1.20.1250.20">
    <property type="entry name" value="MFS general substrate transporter like domains"/>
    <property type="match status" value="1"/>
</dbReference>
<feature type="compositionally biased region" description="Polar residues" evidence="14">
    <location>
        <begin position="273"/>
        <end position="287"/>
    </location>
</feature>
<evidence type="ECO:0000256" key="15">
    <source>
        <dbReference type="SAM" id="Phobius"/>
    </source>
</evidence>
<comment type="subunit">
    <text evidence="10">Forms functional complexes with BSG/CD147 or EMB/GP70 ancillary proteins.</text>
</comment>
<evidence type="ECO:0000256" key="5">
    <source>
        <dbReference type="ARBA" id="ARBA00022692"/>
    </source>
</evidence>
<evidence type="ECO:0000256" key="11">
    <source>
        <dbReference type="ARBA" id="ARBA00072172"/>
    </source>
</evidence>
<evidence type="ECO:0000313" key="17">
    <source>
        <dbReference type="Ensembl" id="ENSSFOP00015006735.1"/>
    </source>
</evidence>
<feature type="transmembrane region" description="Helical" evidence="15">
    <location>
        <begin position="92"/>
        <end position="111"/>
    </location>
</feature>
<keyword evidence="2" id="KW-0813">Transport</keyword>
<feature type="transmembrane region" description="Helical" evidence="15">
    <location>
        <begin position="488"/>
        <end position="510"/>
    </location>
</feature>
<feature type="transmembrane region" description="Helical" evidence="15">
    <location>
        <begin position="460"/>
        <end position="482"/>
    </location>
</feature>
<dbReference type="InterPro" id="IPR036259">
    <property type="entry name" value="MFS_trans_sf"/>
</dbReference>
<evidence type="ECO:0000256" key="1">
    <source>
        <dbReference type="ARBA" id="ARBA00004554"/>
    </source>
</evidence>
<name>A0A8C9UYS8_SCLFO</name>
<dbReference type="OrthoDB" id="8055603at2759"/>
<feature type="transmembrane region" description="Helical" evidence="15">
    <location>
        <begin position="53"/>
        <end position="72"/>
    </location>
</feature>
<keyword evidence="6 15" id="KW-1133">Transmembrane helix</keyword>
<evidence type="ECO:0000256" key="13">
    <source>
        <dbReference type="ARBA" id="ARBA00079656"/>
    </source>
</evidence>
<dbReference type="Pfam" id="PF07690">
    <property type="entry name" value="MFS_1"/>
    <property type="match status" value="1"/>
</dbReference>
<dbReference type="Ensembl" id="ENSSFOT00015006839.2">
    <property type="protein sequence ID" value="ENSSFOP00015006735.1"/>
    <property type="gene ID" value="ENSSFOG00015004447.2"/>
</dbReference>
<protein>
    <recommendedName>
        <fullName evidence="11">Monocarboxylate transporter 7</fullName>
    </recommendedName>
    <alternativeName>
        <fullName evidence="12">Monocarboxylate transporter 6</fullName>
    </alternativeName>
    <alternativeName>
        <fullName evidence="13">Solute carrier family 16 member 6</fullName>
    </alternativeName>
</protein>
<dbReference type="Proteomes" id="UP000694397">
    <property type="component" value="Chromosome 8"/>
</dbReference>
<reference evidence="17" key="2">
    <citation type="submission" date="2025-08" db="UniProtKB">
        <authorList>
            <consortium name="Ensembl"/>
        </authorList>
    </citation>
    <scope>IDENTIFICATION</scope>
</reference>
<evidence type="ECO:0000256" key="8">
    <source>
        <dbReference type="ARBA" id="ARBA00050472"/>
    </source>
</evidence>
<dbReference type="CDD" id="cd17422">
    <property type="entry name" value="MFS_MCT7"/>
    <property type="match status" value="1"/>
</dbReference>
<evidence type="ECO:0000256" key="10">
    <source>
        <dbReference type="ARBA" id="ARBA00064033"/>
    </source>
</evidence>
<feature type="domain" description="Major facilitator superfamily (MFS) profile" evidence="16">
    <location>
        <begin position="54"/>
        <end position="514"/>
    </location>
</feature>
<keyword evidence="3" id="KW-1003">Cell membrane</keyword>
<proteinExistence type="predicted"/>
<dbReference type="SUPFAM" id="SSF103473">
    <property type="entry name" value="MFS general substrate transporter"/>
    <property type="match status" value="1"/>
</dbReference>
<feature type="transmembrane region" description="Helical" evidence="15">
    <location>
        <begin position="208"/>
        <end position="230"/>
    </location>
</feature>
<dbReference type="GO" id="GO:0016323">
    <property type="term" value="C:basolateral plasma membrane"/>
    <property type="evidence" value="ECO:0007669"/>
    <property type="project" value="UniProtKB-SubCell"/>
</dbReference>
<dbReference type="GeneTree" id="ENSGT00940000155575"/>
<feature type="transmembrane region" description="Helical" evidence="15">
    <location>
        <begin position="147"/>
        <end position="173"/>
    </location>
</feature>
<evidence type="ECO:0000256" key="3">
    <source>
        <dbReference type="ARBA" id="ARBA00022475"/>
    </source>
</evidence>
<feature type="transmembrane region" description="Helical" evidence="15">
    <location>
        <begin position="123"/>
        <end position="141"/>
    </location>
</feature>
<dbReference type="PANTHER" id="PTHR11360:SF20">
    <property type="entry name" value="MONOCARBOXYLATE TRANSPORTER 7"/>
    <property type="match status" value="1"/>
</dbReference>
<feature type="transmembrane region" description="Helical" evidence="15">
    <location>
        <begin position="420"/>
        <end position="439"/>
    </location>
</feature>
<dbReference type="InterPro" id="IPR020846">
    <property type="entry name" value="MFS_dom"/>
</dbReference>
<comment type="subcellular location">
    <subcellularLocation>
        <location evidence="1">Basolateral cell membrane</location>
        <topology evidence="1">Multi-pass membrane protein</topology>
    </subcellularLocation>
</comment>
<dbReference type="FunFam" id="1.20.1250.20:FF:000490">
    <property type="entry name" value="Solute carrier family 16 member 6"/>
    <property type="match status" value="1"/>
</dbReference>
<dbReference type="PROSITE" id="PS50850">
    <property type="entry name" value="MFS"/>
    <property type="match status" value="1"/>
</dbReference>
<feature type="transmembrane region" description="Helical" evidence="15">
    <location>
        <begin position="364"/>
        <end position="385"/>
    </location>
</feature>
<reference evidence="17" key="3">
    <citation type="submission" date="2025-09" db="UniProtKB">
        <authorList>
            <consortium name="Ensembl"/>
        </authorList>
    </citation>
    <scope>IDENTIFICATION</scope>
</reference>
<feature type="transmembrane region" description="Helical" evidence="15">
    <location>
        <begin position="397"/>
        <end position="414"/>
    </location>
</feature>
<evidence type="ECO:0000256" key="9">
    <source>
        <dbReference type="ARBA" id="ARBA00058516"/>
    </source>
</evidence>
<dbReference type="GO" id="GO:0008028">
    <property type="term" value="F:monocarboxylic acid transmembrane transporter activity"/>
    <property type="evidence" value="ECO:0007669"/>
    <property type="project" value="TreeGrafter"/>
</dbReference>
<evidence type="ECO:0000256" key="6">
    <source>
        <dbReference type="ARBA" id="ARBA00022989"/>
    </source>
</evidence>
<dbReference type="InterPro" id="IPR030766">
    <property type="entry name" value="MCT7"/>
</dbReference>
<evidence type="ECO:0000256" key="4">
    <source>
        <dbReference type="ARBA" id="ARBA00022553"/>
    </source>
</evidence>
<dbReference type="InterPro" id="IPR050327">
    <property type="entry name" value="Proton-linked_MCT"/>
</dbReference>
<dbReference type="InterPro" id="IPR011701">
    <property type="entry name" value="MFS"/>
</dbReference>